<dbReference type="OrthoDB" id="6966367at2"/>
<dbReference type="InterPro" id="IPR017880">
    <property type="entry name" value="KilA_N"/>
</dbReference>
<dbReference type="GO" id="GO:0003677">
    <property type="term" value="F:DNA binding"/>
    <property type="evidence" value="ECO:0007669"/>
    <property type="project" value="InterPro"/>
</dbReference>
<dbReference type="EMBL" id="LT629748">
    <property type="protein sequence ID" value="SDS25239.1"/>
    <property type="molecule type" value="Genomic_DNA"/>
</dbReference>
<protein>
    <submittedName>
        <fullName evidence="2">KilA-N domain-containing protein</fullName>
    </submittedName>
</protein>
<gene>
    <name evidence="2" type="ORF">SAMN05216198_1542</name>
</gene>
<feature type="domain" description="KilA-N" evidence="1">
    <location>
        <begin position="5"/>
        <end position="108"/>
    </location>
</feature>
<sequence>MTQLELIPRQVEGALIHQRASDGYVNATAMCNASGKAFADYARLRITGEFMGELSRSMGIPMDQLVFTIKSATNANRGTWVHPDVAINLGQWCSPRFAVAVSQWVREWLSGGGNKASVLPYHLRRYMANRQQVPRTHFSMLNEMTLALIGPMEDSGYTLPDRLLPDISEGRMFCKWLRDEKGMDTDQLPTYRHEFEDGRVVYPKLYPNEVLAEFRAHFHEVWLPRKALQYFSERDVKAVPHLEVMLALPGK</sequence>
<dbReference type="Proteomes" id="UP000243426">
    <property type="component" value="Chromosome I"/>
</dbReference>
<keyword evidence="3" id="KW-1185">Reference proteome</keyword>
<dbReference type="PROSITE" id="PS51301">
    <property type="entry name" value="KILA_N"/>
    <property type="match status" value="1"/>
</dbReference>
<dbReference type="InterPro" id="IPR036887">
    <property type="entry name" value="HTH_APSES_sf"/>
</dbReference>
<dbReference type="Pfam" id="PF26567">
    <property type="entry name" value="BstA_C"/>
    <property type="match status" value="1"/>
</dbReference>
<evidence type="ECO:0000259" key="1">
    <source>
        <dbReference type="PROSITE" id="PS51301"/>
    </source>
</evidence>
<accession>A0A1H1QQR5</accession>
<evidence type="ECO:0000313" key="3">
    <source>
        <dbReference type="Proteomes" id="UP000243426"/>
    </source>
</evidence>
<dbReference type="Pfam" id="PF04383">
    <property type="entry name" value="KilA-N"/>
    <property type="match status" value="1"/>
</dbReference>
<dbReference type="InterPro" id="IPR058744">
    <property type="entry name" value="BstA-like_C"/>
</dbReference>
<dbReference type="AlphaFoldDB" id="A0A1H1QQR5"/>
<organism evidence="2 3">
    <name type="scientific">Halopseudomonas litoralis</name>
    <dbReference type="NCBI Taxonomy" id="797277"/>
    <lineage>
        <taxon>Bacteria</taxon>
        <taxon>Pseudomonadati</taxon>
        <taxon>Pseudomonadota</taxon>
        <taxon>Gammaproteobacteria</taxon>
        <taxon>Pseudomonadales</taxon>
        <taxon>Pseudomonadaceae</taxon>
        <taxon>Halopseudomonas</taxon>
    </lineage>
</organism>
<dbReference type="InterPro" id="IPR018004">
    <property type="entry name" value="KilA/APSES_HTH"/>
</dbReference>
<evidence type="ECO:0000313" key="2">
    <source>
        <dbReference type="EMBL" id="SDS25239.1"/>
    </source>
</evidence>
<dbReference type="SMART" id="SM01252">
    <property type="entry name" value="KilA-N"/>
    <property type="match status" value="1"/>
</dbReference>
<dbReference type="RefSeq" id="WP_090272770.1">
    <property type="nucleotide sequence ID" value="NZ_LT629748.1"/>
</dbReference>
<dbReference type="SUPFAM" id="SSF54616">
    <property type="entry name" value="DNA-binding domain of Mlu1-box binding protein MBP1"/>
    <property type="match status" value="1"/>
</dbReference>
<name>A0A1H1QQR5_9GAMM</name>
<proteinExistence type="predicted"/>
<dbReference type="STRING" id="797277.SAMN05216198_1542"/>
<reference evidence="3" key="1">
    <citation type="submission" date="2016-10" db="EMBL/GenBank/DDBJ databases">
        <authorList>
            <person name="Varghese N."/>
            <person name="Submissions S."/>
        </authorList>
    </citation>
    <scope>NUCLEOTIDE SEQUENCE [LARGE SCALE GENOMIC DNA]</scope>
    <source>
        <strain evidence="3">2SM5</strain>
    </source>
</reference>